<feature type="region of interest" description="Disordered" evidence="1">
    <location>
        <begin position="105"/>
        <end position="130"/>
    </location>
</feature>
<evidence type="ECO:0000256" key="1">
    <source>
        <dbReference type="SAM" id="MobiDB-lite"/>
    </source>
</evidence>
<name>A0A6C0KSW8_9ZZZZ</name>
<proteinExistence type="predicted"/>
<accession>A0A6C0KSW8</accession>
<feature type="compositionally biased region" description="Basic residues" evidence="1">
    <location>
        <begin position="114"/>
        <end position="130"/>
    </location>
</feature>
<dbReference type="EMBL" id="MN740977">
    <property type="protein sequence ID" value="QHU21055.1"/>
    <property type="molecule type" value="Genomic_DNA"/>
</dbReference>
<reference evidence="2" key="1">
    <citation type="journal article" date="2020" name="Nature">
        <title>Giant virus diversity and host interactions through global metagenomics.</title>
        <authorList>
            <person name="Schulz F."/>
            <person name="Roux S."/>
            <person name="Paez-Espino D."/>
            <person name="Jungbluth S."/>
            <person name="Walsh D.A."/>
            <person name="Denef V.J."/>
            <person name="McMahon K.D."/>
            <person name="Konstantinidis K.T."/>
            <person name="Eloe-Fadrosh E.A."/>
            <person name="Kyrpides N.C."/>
            <person name="Woyke T."/>
        </authorList>
    </citation>
    <scope>NUCLEOTIDE SEQUENCE</scope>
    <source>
        <strain evidence="2">GVMAG-S-3300013094-100</strain>
    </source>
</reference>
<feature type="compositionally biased region" description="Polar residues" evidence="1">
    <location>
        <begin position="82"/>
        <end position="91"/>
    </location>
</feature>
<evidence type="ECO:0000313" key="2">
    <source>
        <dbReference type="EMBL" id="QHU21055.1"/>
    </source>
</evidence>
<protein>
    <submittedName>
        <fullName evidence="2">Uncharacterized protein</fullName>
    </submittedName>
</protein>
<feature type="region of interest" description="Disordered" evidence="1">
    <location>
        <begin position="56"/>
        <end position="91"/>
    </location>
</feature>
<feature type="compositionally biased region" description="Basic residues" evidence="1">
    <location>
        <begin position="63"/>
        <end position="74"/>
    </location>
</feature>
<sequence>MPTQKKHHTFTKKRGGGTAEIRDAQLAPLPTIKQSVDAYSTITPSINPATVWNNELQHLGGKGTRRRGPGRPKKGGNGNGGSPVNDTNYAGLSTLIKPGYEMIGPADHIAGGAHTKKTKRKTKKPAATKK</sequence>
<organism evidence="2">
    <name type="scientific">viral metagenome</name>
    <dbReference type="NCBI Taxonomy" id="1070528"/>
    <lineage>
        <taxon>unclassified sequences</taxon>
        <taxon>metagenomes</taxon>
        <taxon>organismal metagenomes</taxon>
    </lineage>
</organism>
<dbReference type="AlphaFoldDB" id="A0A6C0KSW8"/>